<dbReference type="Gene3D" id="2.60.40.1280">
    <property type="match status" value="1"/>
</dbReference>
<evidence type="ECO:0000256" key="2">
    <source>
        <dbReference type="ARBA" id="ARBA00022512"/>
    </source>
</evidence>
<keyword evidence="2" id="KW-0134">Cell wall</keyword>
<evidence type="ECO:0000313" key="11">
    <source>
        <dbReference type="Proteomes" id="UP000527616"/>
    </source>
</evidence>
<organism evidence="10 11">
    <name type="scientific">Naumannella cuiyingiana</name>
    <dbReference type="NCBI Taxonomy" id="1347891"/>
    <lineage>
        <taxon>Bacteria</taxon>
        <taxon>Bacillati</taxon>
        <taxon>Actinomycetota</taxon>
        <taxon>Actinomycetes</taxon>
        <taxon>Propionibacteriales</taxon>
        <taxon>Propionibacteriaceae</taxon>
        <taxon>Naumannella</taxon>
    </lineage>
</organism>
<dbReference type="RefSeq" id="WP_179445112.1">
    <property type="nucleotide sequence ID" value="NZ_JACBZS010000001.1"/>
</dbReference>
<evidence type="ECO:0000256" key="5">
    <source>
        <dbReference type="ARBA" id="ARBA00023088"/>
    </source>
</evidence>
<dbReference type="AlphaFoldDB" id="A0A7Z0D983"/>
<proteinExistence type="predicted"/>
<dbReference type="InterPro" id="IPR008966">
    <property type="entry name" value="Adhesion_dom_sf"/>
</dbReference>
<evidence type="ECO:0000256" key="4">
    <source>
        <dbReference type="ARBA" id="ARBA00022729"/>
    </source>
</evidence>
<keyword evidence="7" id="KW-0472">Membrane</keyword>
<dbReference type="GO" id="GO:0007155">
    <property type="term" value="P:cell adhesion"/>
    <property type="evidence" value="ECO:0007669"/>
    <property type="project" value="InterPro"/>
</dbReference>
<keyword evidence="4 8" id="KW-0732">Signal</keyword>
<keyword evidence="7" id="KW-1133">Transmembrane helix</keyword>
<name>A0A7Z0D983_9ACTN</name>
<accession>A0A7Z0D983</accession>
<dbReference type="PANTHER" id="PTHR46155">
    <property type="entry name" value="BIFUNCTIONAL INHIBITOR/LIPID-TRANSFER PROTEIN/SEED STORAGE 2S ALBUMIN SUPERFAMILY PROTEIN"/>
    <property type="match status" value="1"/>
</dbReference>
<comment type="subcellular location">
    <subcellularLocation>
        <location evidence="1">Secreted</location>
        <location evidence="1">Cell wall</location>
        <topology evidence="1">Peptidoglycan-anchor</topology>
    </subcellularLocation>
</comment>
<evidence type="ECO:0000256" key="1">
    <source>
        <dbReference type="ARBA" id="ARBA00004168"/>
    </source>
</evidence>
<protein>
    <recommendedName>
        <fullName evidence="9">SDR-like Ig domain-containing protein</fullName>
    </recommendedName>
</protein>
<dbReference type="Gene3D" id="2.60.40.740">
    <property type="match status" value="1"/>
</dbReference>
<feature type="compositionally biased region" description="Low complexity" evidence="6">
    <location>
        <begin position="457"/>
        <end position="474"/>
    </location>
</feature>
<keyword evidence="5" id="KW-0572">Peptidoglycan-anchor</keyword>
<dbReference type="InterPro" id="IPR041171">
    <property type="entry name" value="SDR_Ig"/>
</dbReference>
<dbReference type="EMBL" id="JACBZS010000001">
    <property type="protein sequence ID" value="NYI71267.1"/>
    <property type="molecule type" value="Genomic_DNA"/>
</dbReference>
<dbReference type="PANTHER" id="PTHR46155:SF1">
    <property type="entry name" value="BIFUNCTIONAL INHIBITOR_LIPID-TRANSFER PROTEIN_SEED STORAGE 2S ALBUMIN SUPERFAMILY PROTEIN"/>
    <property type="match status" value="1"/>
</dbReference>
<feature type="domain" description="SDR-like Ig" evidence="9">
    <location>
        <begin position="51"/>
        <end position="136"/>
    </location>
</feature>
<evidence type="ECO:0000256" key="7">
    <source>
        <dbReference type="SAM" id="Phobius"/>
    </source>
</evidence>
<evidence type="ECO:0000256" key="8">
    <source>
        <dbReference type="SAM" id="SignalP"/>
    </source>
</evidence>
<feature type="compositionally biased region" description="Pro residues" evidence="6">
    <location>
        <begin position="321"/>
        <end position="432"/>
    </location>
</feature>
<sequence length="507" mass="52583">MRAVLAALTTALLALGALVLTSPGTAKADEISGAITQVTTERTSGFDGPLRQWENFDVRANWAVDSTAKAGDTFRLTIPEGGPEIQLFAKDFPLKTADGQTVGNCAATPKEIVCTLTDFVESHDNVEGTLWFTARATKAYDGSETVWTSGDHEVTIQLPGSGGVIGEPWPRPTEPQKAGWQVLENGDLVEYRIAVPASYIQAGTRVTDQYDSRLKFLPDEFNVAEFPEGAWNESGPDWEAGGRSLEPNVDYVLTEGPDNSFTVTFANAGLAGATYLIQYRMDSTGVPVGTEFSNTAGIDDVEVTTRVRKVDAGGDGSGDLPPTPTPSETPTPTPSETPTPTPSETPTPTPSETPTPTPSETPTPTPSETPTPTPSETPTPTPSETPTPTPSETPTPTPSETPTPTPSETPTPTPSETPTPTPSETPCVPPTGPSGSPSQGPGPSESPCVPQPPAPSDTPDTPTGPDTPSSPNTPLADTGGQVGPLAVGAAALAALAGAGLLTRRRRG</sequence>
<dbReference type="Proteomes" id="UP000527616">
    <property type="component" value="Unassembled WGS sequence"/>
</dbReference>
<feature type="signal peptide" evidence="8">
    <location>
        <begin position="1"/>
        <end position="28"/>
    </location>
</feature>
<keyword evidence="7" id="KW-0812">Transmembrane</keyword>
<feature type="region of interest" description="Disordered" evidence="6">
    <location>
        <begin position="310"/>
        <end position="482"/>
    </location>
</feature>
<dbReference type="SUPFAM" id="SSF49401">
    <property type="entry name" value="Bacterial adhesins"/>
    <property type="match status" value="2"/>
</dbReference>
<evidence type="ECO:0000256" key="3">
    <source>
        <dbReference type="ARBA" id="ARBA00022525"/>
    </source>
</evidence>
<comment type="caution">
    <text evidence="10">The sequence shown here is derived from an EMBL/GenBank/DDBJ whole genome shotgun (WGS) entry which is preliminary data.</text>
</comment>
<evidence type="ECO:0000256" key="6">
    <source>
        <dbReference type="SAM" id="MobiDB-lite"/>
    </source>
</evidence>
<reference evidence="10 11" key="1">
    <citation type="submission" date="2020-07" db="EMBL/GenBank/DDBJ databases">
        <title>Sequencing the genomes of 1000 actinobacteria strains.</title>
        <authorList>
            <person name="Klenk H.-P."/>
        </authorList>
    </citation>
    <scope>NUCLEOTIDE SEQUENCE [LARGE SCALE GENOMIC DNA]</scope>
    <source>
        <strain evidence="10 11">DSM 103164</strain>
    </source>
</reference>
<gene>
    <name evidence="10" type="ORF">GGQ54_001827</name>
</gene>
<dbReference type="InterPro" id="IPR011252">
    <property type="entry name" value="Fibrogen-bd_dom1"/>
</dbReference>
<feature type="transmembrane region" description="Helical" evidence="7">
    <location>
        <begin position="482"/>
        <end position="501"/>
    </location>
</feature>
<keyword evidence="3" id="KW-0964">Secreted</keyword>
<evidence type="ECO:0000259" key="9">
    <source>
        <dbReference type="Pfam" id="PF17961"/>
    </source>
</evidence>
<dbReference type="Pfam" id="PF17961">
    <property type="entry name" value="Big_8"/>
    <property type="match status" value="1"/>
</dbReference>
<evidence type="ECO:0000313" key="10">
    <source>
        <dbReference type="EMBL" id="NYI71267.1"/>
    </source>
</evidence>
<keyword evidence="11" id="KW-1185">Reference proteome</keyword>
<feature type="chain" id="PRO_5030713480" description="SDR-like Ig domain-containing protein" evidence="8">
    <location>
        <begin position="29"/>
        <end position="507"/>
    </location>
</feature>
<feature type="compositionally biased region" description="Low complexity" evidence="6">
    <location>
        <begin position="433"/>
        <end position="447"/>
    </location>
</feature>